<dbReference type="PANTHER" id="PTHR45586:SF14">
    <property type="entry name" value="TETRATRICOPEPTIDE TPR_2 REPEAT PROTEIN"/>
    <property type="match status" value="1"/>
</dbReference>
<accession>A0A7J0CP30</accession>
<dbReference type="Proteomes" id="UP000498740">
    <property type="component" value="Unassembled WGS sequence"/>
</dbReference>
<dbReference type="Gene3D" id="1.25.40.10">
    <property type="entry name" value="Tetratricopeptide repeat domain"/>
    <property type="match status" value="3"/>
</dbReference>
<feature type="compositionally biased region" description="Low complexity" evidence="4">
    <location>
        <begin position="89"/>
        <end position="98"/>
    </location>
</feature>
<evidence type="ECO:0000313" key="6">
    <source>
        <dbReference type="Proteomes" id="UP000498740"/>
    </source>
</evidence>
<feature type="region of interest" description="Disordered" evidence="4">
    <location>
        <begin position="487"/>
        <end position="605"/>
    </location>
</feature>
<feature type="region of interest" description="Disordered" evidence="4">
    <location>
        <begin position="69"/>
        <end position="98"/>
    </location>
</feature>
<feature type="compositionally biased region" description="Pro residues" evidence="4">
    <location>
        <begin position="500"/>
        <end position="512"/>
    </location>
</feature>
<dbReference type="InterPro" id="IPR019734">
    <property type="entry name" value="TPR_rpt"/>
</dbReference>
<dbReference type="AlphaFoldDB" id="A0A7J0CP30"/>
<dbReference type="EMBL" id="BLWD01000001">
    <property type="protein sequence ID" value="GFN04252.1"/>
    <property type="molecule type" value="Genomic_DNA"/>
</dbReference>
<evidence type="ECO:0000256" key="1">
    <source>
        <dbReference type="ARBA" id="ARBA00022737"/>
    </source>
</evidence>
<dbReference type="SMART" id="SM00028">
    <property type="entry name" value="TPR"/>
    <property type="match status" value="5"/>
</dbReference>
<name>A0A7J0CP30_STRMI</name>
<protein>
    <recommendedName>
        <fullName evidence="7">Tetratricopeptide repeat protein</fullName>
    </recommendedName>
</protein>
<evidence type="ECO:0000256" key="3">
    <source>
        <dbReference type="PROSITE-ProRule" id="PRU00339"/>
    </source>
</evidence>
<evidence type="ECO:0008006" key="7">
    <source>
        <dbReference type="Google" id="ProtNLM"/>
    </source>
</evidence>
<keyword evidence="1" id="KW-0677">Repeat</keyword>
<reference evidence="5 6" key="1">
    <citation type="submission" date="2020-05" db="EMBL/GenBank/DDBJ databases">
        <title>Whole genome shotgun sequence of Streptomyces microflavus NBRC 13062.</title>
        <authorList>
            <person name="Komaki H."/>
            <person name="Tamura T."/>
        </authorList>
    </citation>
    <scope>NUCLEOTIDE SEQUENCE [LARGE SCALE GENOMIC DNA]</scope>
    <source>
        <strain evidence="5 6">NBRC 13062</strain>
    </source>
</reference>
<dbReference type="PANTHER" id="PTHR45586">
    <property type="entry name" value="TPR REPEAT-CONTAINING PROTEIN PA4667"/>
    <property type="match status" value="1"/>
</dbReference>
<dbReference type="InterPro" id="IPR011990">
    <property type="entry name" value="TPR-like_helical_dom_sf"/>
</dbReference>
<evidence type="ECO:0000256" key="4">
    <source>
        <dbReference type="SAM" id="MobiDB-lite"/>
    </source>
</evidence>
<evidence type="ECO:0000313" key="5">
    <source>
        <dbReference type="EMBL" id="GFN04252.1"/>
    </source>
</evidence>
<feature type="repeat" description="TPR" evidence="3">
    <location>
        <begin position="268"/>
        <end position="301"/>
    </location>
</feature>
<dbReference type="SUPFAM" id="SSF48452">
    <property type="entry name" value="TPR-like"/>
    <property type="match status" value="2"/>
</dbReference>
<organism evidence="5 6">
    <name type="scientific">Streptomyces microflavus</name>
    <name type="common">Streptomyces lipmanii</name>
    <dbReference type="NCBI Taxonomy" id="1919"/>
    <lineage>
        <taxon>Bacteria</taxon>
        <taxon>Bacillati</taxon>
        <taxon>Actinomycetota</taxon>
        <taxon>Actinomycetes</taxon>
        <taxon>Kitasatosporales</taxon>
        <taxon>Streptomycetaceae</taxon>
        <taxon>Streptomyces</taxon>
    </lineage>
</organism>
<feature type="compositionally biased region" description="Basic residues" evidence="4">
    <location>
        <begin position="537"/>
        <end position="564"/>
    </location>
</feature>
<dbReference type="PROSITE" id="PS50005">
    <property type="entry name" value="TPR"/>
    <property type="match status" value="1"/>
</dbReference>
<dbReference type="InterPro" id="IPR051012">
    <property type="entry name" value="CellSynth/LPSAsmb/PSIAsmb"/>
</dbReference>
<dbReference type="Pfam" id="PF13181">
    <property type="entry name" value="TPR_8"/>
    <property type="match status" value="1"/>
</dbReference>
<feature type="compositionally biased region" description="Basic and acidic residues" evidence="4">
    <location>
        <begin position="72"/>
        <end position="88"/>
    </location>
</feature>
<gene>
    <name evidence="5" type="ORF">Smic_28080</name>
</gene>
<feature type="region of interest" description="Disordered" evidence="4">
    <location>
        <begin position="1"/>
        <end position="44"/>
    </location>
</feature>
<keyword evidence="2 3" id="KW-0802">TPR repeat</keyword>
<evidence type="ECO:0000256" key="2">
    <source>
        <dbReference type="ARBA" id="ARBA00022803"/>
    </source>
</evidence>
<proteinExistence type="predicted"/>
<feature type="compositionally biased region" description="Basic and acidic residues" evidence="4">
    <location>
        <begin position="513"/>
        <end position="536"/>
    </location>
</feature>
<sequence>MAMDVMPQQDPESRRPPEPSPQDPHDPYAMPAEGATAVPPPPPTLRTTLRRAAFGAVAAGVLLAGALVAVPDGDRDAPKEPGPVERAEAAATAGSPASLSDLTALIGDRQKWVESHPDDAPSWATLGSAYVEWGRRSADAAYYGRAEEALKRSLDARPGERGNGEAWVGMAALANARHDFLAAKRWGETVRKQDPKAWSVYPVLIDAYTGLGDRKAATAATEKFGELRKGVPALARTADLYRGQGWREDALATAREAADRAKEPAEKAEALHRLGELAWERGEPEEAVAQFDAALRTDSGHHASLAGKARALVALERTDEALAAYQSAVTGLPRPEYVLELGELYESLELDGDARSQYEKLGGLLEQAKAAGVDESVIRARYESDHGDPAVAVELLRGQWKKQHRSAAVADALGWALHRAGKSEEGLEYAQQAVDTGVRNASYAYHLGVIEQQLAQYGPARRHLEEALRTNPAFSPLDAPKAREALETLGEPSPGGPGDTQPPPPPPPAPVPEPKRESEPEQRPERKQEPKLESPGRRPRHRPPRRRPPPRRRRPRAARRRWRPTPRSLRDGLRGTAAGNRTAAGNGVRHRGPGCCPGPRWRMYP</sequence>
<comment type="caution">
    <text evidence="5">The sequence shown here is derived from an EMBL/GenBank/DDBJ whole genome shotgun (WGS) entry which is preliminary data.</text>
</comment>
<feature type="compositionally biased region" description="Low complexity" evidence="4">
    <location>
        <begin position="574"/>
        <end position="587"/>
    </location>
</feature>